<accession>A0A850R5S4</accession>
<name>A0A850R5S4_PHODD</name>
<protein>
    <submittedName>
        <fullName evidence="1">Uncharacterized protein</fullName>
    </submittedName>
</protein>
<dbReference type="EMBL" id="JABXOR010001398">
    <property type="protein sequence ID" value="NVP02799.1"/>
    <property type="molecule type" value="Genomic_DNA"/>
</dbReference>
<gene>
    <name evidence="1" type="ORF">HWA77_21555</name>
</gene>
<comment type="caution">
    <text evidence="1">The sequence shown here is derived from an EMBL/GenBank/DDBJ whole genome shotgun (WGS) entry which is preliminary data.</text>
</comment>
<dbReference type="AlphaFoldDB" id="A0A850R5S4"/>
<proteinExistence type="predicted"/>
<evidence type="ECO:0000313" key="1">
    <source>
        <dbReference type="EMBL" id="NVP02799.1"/>
    </source>
</evidence>
<reference evidence="1 2" key="1">
    <citation type="submission" date="2020-06" db="EMBL/GenBank/DDBJ databases">
        <title>Photobacterium damselae subsp. damselae comparative genomics.</title>
        <authorList>
            <person name="Osorio C.R."/>
        </authorList>
    </citation>
    <scope>NUCLEOTIDE SEQUENCE [LARGE SCALE GENOMIC DNA]</scope>
    <source>
        <strain evidence="1 2">TW250/03</strain>
    </source>
</reference>
<evidence type="ECO:0000313" key="2">
    <source>
        <dbReference type="Proteomes" id="UP000533429"/>
    </source>
</evidence>
<sequence>MSIKHVYISAIANKENTDVELVRNWALMLLMNIEVQDEWEKTSNFFKGFMYPPIRLETLEYIDNEILHNETDVIEAESLLYIFEKAEKECNEYVEYIHDIQNIIKKYQNL</sequence>
<dbReference type="Proteomes" id="UP000533429">
    <property type="component" value="Unassembled WGS sequence"/>
</dbReference>
<organism evidence="1 2">
    <name type="scientific">Photobacterium damselae subsp. damselae</name>
    <name type="common">Listonella damsela</name>
    <dbReference type="NCBI Taxonomy" id="85581"/>
    <lineage>
        <taxon>Bacteria</taxon>
        <taxon>Pseudomonadati</taxon>
        <taxon>Pseudomonadota</taxon>
        <taxon>Gammaproteobacteria</taxon>
        <taxon>Vibrionales</taxon>
        <taxon>Vibrionaceae</taxon>
        <taxon>Photobacterium</taxon>
    </lineage>
</organism>